<evidence type="ECO:0000313" key="3">
    <source>
        <dbReference type="EMBL" id="TXE19643.1"/>
    </source>
</evidence>
<comment type="caution">
    <text evidence="3">The sequence shown here is derived from an EMBL/GenBank/DDBJ whole genome shotgun (WGS) entry which is preliminary data.</text>
</comment>
<evidence type="ECO:0000313" key="4">
    <source>
        <dbReference type="Proteomes" id="UP000321938"/>
    </source>
</evidence>
<evidence type="ECO:0000256" key="2">
    <source>
        <dbReference type="SAM" id="SignalP"/>
    </source>
</evidence>
<feature type="chain" id="PRO_5023105418" evidence="2">
    <location>
        <begin position="21"/>
        <end position="722"/>
    </location>
</feature>
<accession>A0A5C7BF23</accession>
<organism evidence="3 4">
    <name type="scientific">Psychroserpens burtonensis</name>
    <dbReference type="NCBI Taxonomy" id="49278"/>
    <lineage>
        <taxon>Bacteria</taxon>
        <taxon>Pseudomonadati</taxon>
        <taxon>Bacteroidota</taxon>
        <taxon>Flavobacteriia</taxon>
        <taxon>Flavobacteriales</taxon>
        <taxon>Flavobacteriaceae</taxon>
        <taxon>Psychroserpens</taxon>
    </lineage>
</organism>
<protein>
    <submittedName>
        <fullName evidence="3">DUF3857 domain-containing protein</fullName>
    </submittedName>
</protein>
<dbReference type="OrthoDB" id="1153981at2"/>
<feature type="signal peptide" evidence="2">
    <location>
        <begin position="1"/>
        <end position="20"/>
    </location>
</feature>
<dbReference type="Gene3D" id="2.60.120.1130">
    <property type="match status" value="1"/>
</dbReference>
<name>A0A5C7BF23_9FLAO</name>
<proteinExistence type="predicted"/>
<sequence length="722" mass="84729">MPKLFLLLFLAFSISSFSQSKEELAAKDFFWGAKDTYKNANYIPEKWTNESAVIIYKNLNYDFHSFGKSVTYTNSIRKRIKLLDNAAVEEFSEFTFTKRFKSSKGQFSWKRKGNTFVGIKVVKPDGTEAEIDVEKDAIEVDGETKLAISNLEVGDIIDYYYYKVEPFKSTYAFGFDPVETSLGEEYPIMDLKLYFETENDFFINFDSYNGAPDLKQITSEKRNIRRYELTENNIAKSEFTRWFYPLVESPSYKFQVYFARSGKFEDRALAFLPEDEDMIKTNVTKEEVLDLYDHRFKPDGDIGDVKDFFRKKTFDNDAHKVTAAFYYMRHYYLTRFVEGFFIKEAKITSYPFMVYGSNIVFIQNERQFIRHFTEFLKRQKIDYEIVVGQKRYDGPLEDLLIEKNINVLVKVNTETPLYASYFGPHTTINEFPPLLENTDVYLLSASRNRIDQVKKGKLPTSIYTQNETKKDMTVSLNDDFSEITLTSINSFKGHEKSDQQYDRLLYSDYVNEDYKKYDTESWIELVRRKKDKIKYEKELKALNEKLKTKQKERFEDSAKEEYSCDDIEDYSYSIDANGRFSLDSYFTFTESFKAKNALIKKAGPNYIIEIGKLIGDQIDLTENERNRTVNIYMAYPRSFNYQITLNIPEGYTVAGLDKLNKSVDNETGAFISTAKLEGNQLIIKTSKQYKNYYEPNSNWNKMILFLDEANQFTNEKILLKKG</sequence>
<gene>
    <name evidence="3" type="ORF">ES692_02510</name>
</gene>
<dbReference type="STRING" id="1123037.GCA_000425305_00865"/>
<keyword evidence="1" id="KW-0175">Coiled coil</keyword>
<keyword evidence="2" id="KW-0732">Signal</keyword>
<feature type="coiled-coil region" evidence="1">
    <location>
        <begin position="525"/>
        <end position="552"/>
    </location>
</feature>
<reference evidence="3 4" key="1">
    <citation type="submission" date="2019-08" db="EMBL/GenBank/DDBJ databases">
        <title>Genome of Psychroserpens burtonensis ACAM 167.</title>
        <authorList>
            <person name="Bowman J.P."/>
        </authorList>
    </citation>
    <scope>NUCLEOTIDE SEQUENCE [LARGE SCALE GENOMIC DNA]</scope>
    <source>
        <strain evidence="3 4">ACAM 167</strain>
    </source>
</reference>
<dbReference type="EMBL" id="VOSB01000003">
    <property type="protein sequence ID" value="TXE19643.1"/>
    <property type="molecule type" value="Genomic_DNA"/>
</dbReference>
<keyword evidence="4" id="KW-1185">Reference proteome</keyword>
<dbReference type="RefSeq" id="WP_147231031.1">
    <property type="nucleotide sequence ID" value="NZ_VOSB01000003.1"/>
</dbReference>
<dbReference type="AlphaFoldDB" id="A0A5C7BF23"/>
<dbReference type="Proteomes" id="UP000321938">
    <property type="component" value="Unassembled WGS sequence"/>
</dbReference>
<evidence type="ECO:0000256" key="1">
    <source>
        <dbReference type="SAM" id="Coils"/>
    </source>
</evidence>